<name>A0A1G6HNC3_9BACT</name>
<evidence type="ECO:0000313" key="9">
    <source>
        <dbReference type="Proteomes" id="UP000199411"/>
    </source>
</evidence>
<evidence type="ECO:0000256" key="1">
    <source>
        <dbReference type="ARBA" id="ARBA00001974"/>
    </source>
</evidence>
<evidence type="ECO:0000256" key="3">
    <source>
        <dbReference type="ARBA" id="ARBA00022827"/>
    </source>
</evidence>
<evidence type="ECO:0000313" key="8">
    <source>
        <dbReference type="EMBL" id="SDB95807.1"/>
    </source>
</evidence>
<dbReference type="InterPro" id="IPR004572">
    <property type="entry name" value="Protoporphyrinogen_oxidase"/>
</dbReference>
<comment type="subcellular location">
    <subcellularLocation>
        <location evidence="6">Cytoplasm</location>
    </subcellularLocation>
</comment>
<dbReference type="SUPFAM" id="SSF54373">
    <property type="entry name" value="FAD-linked reductases, C-terminal domain"/>
    <property type="match status" value="1"/>
</dbReference>
<feature type="domain" description="Amine oxidase" evidence="7">
    <location>
        <begin position="10"/>
        <end position="432"/>
    </location>
</feature>
<comment type="similarity">
    <text evidence="6">Belongs to the protoporphyrinogen/coproporphyrinogen oxidase family. Coproporphyrinogen III oxidase subfamily.</text>
</comment>
<dbReference type="EMBL" id="FMYU01000001">
    <property type="protein sequence ID" value="SDB95807.1"/>
    <property type="molecule type" value="Genomic_DNA"/>
</dbReference>
<dbReference type="GO" id="GO:0004729">
    <property type="term" value="F:oxygen-dependent protoporphyrinogen oxidase activity"/>
    <property type="evidence" value="ECO:0007669"/>
    <property type="project" value="UniProtKB-UniRule"/>
</dbReference>
<evidence type="ECO:0000256" key="2">
    <source>
        <dbReference type="ARBA" id="ARBA00022630"/>
    </source>
</evidence>
<keyword evidence="4 6" id="KW-0560">Oxidoreductase</keyword>
<dbReference type="GO" id="GO:0006783">
    <property type="term" value="P:heme biosynthetic process"/>
    <property type="evidence" value="ECO:0007669"/>
    <property type="project" value="UniProtKB-UniRule"/>
</dbReference>
<reference evidence="9" key="1">
    <citation type="submission" date="2016-10" db="EMBL/GenBank/DDBJ databases">
        <authorList>
            <person name="Varghese N."/>
            <person name="Submissions S."/>
        </authorList>
    </citation>
    <scope>NUCLEOTIDE SEQUENCE [LARGE SCALE GENOMIC DNA]</scope>
    <source>
        <strain evidence="9">DSM 8415</strain>
    </source>
</reference>
<organism evidence="8 9">
    <name type="scientific">Desulfurella multipotens</name>
    <dbReference type="NCBI Taxonomy" id="79269"/>
    <lineage>
        <taxon>Bacteria</taxon>
        <taxon>Pseudomonadati</taxon>
        <taxon>Campylobacterota</taxon>
        <taxon>Desulfurellia</taxon>
        <taxon>Desulfurellales</taxon>
        <taxon>Desulfurellaceae</taxon>
        <taxon>Desulfurella</taxon>
    </lineage>
</organism>
<dbReference type="PROSITE" id="PS51257">
    <property type="entry name" value="PROKAR_LIPOPROTEIN"/>
    <property type="match status" value="1"/>
</dbReference>
<keyword evidence="2 6" id="KW-0285">Flavoprotein</keyword>
<dbReference type="Gene3D" id="3.90.660.20">
    <property type="entry name" value="Protoporphyrinogen oxidase, mitochondrial, domain 2"/>
    <property type="match status" value="1"/>
</dbReference>
<dbReference type="InterPro" id="IPR002937">
    <property type="entry name" value="Amino_oxidase"/>
</dbReference>
<dbReference type="PANTHER" id="PTHR42923:SF3">
    <property type="entry name" value="PROTOPORPHYRINOGEN OXIDASE"/>
    <property type="match status" value="1"/>
</dbReference>
<protein>
    <recommendedName>
        <fullName evidence="6">Coproporphyrinogen III oxidase</fullName>
        <ecNumber evidence="6">1.3.3.15</ecNumber>
    </recommendedName>
</protein>
<comment type="cofactor">
    <cofactor evidence="1 6">
        <name>FAD</name>
        <dbReference type="ChEBI" id="CHEBI:57692"/>
    </cofactor>
</comment>
<evidence type="ECO:0000256" key="4">
    <source>
        <dbReference type="ARBA" id="ARBA00023002"/>
    </source>
</evidence>
<dbReference type="Pfam" id="PF01593">
    <property type="entry name" value="Amino_oxidase"/>
    <property type="match status" value="1"/>
</dbReference>
<dbReference type="NCBIfam" id="TIGR00562">
    <property type="entry name" value="proto_IX_ox"/>
    <property type="match status" value="1"/>
</dbReference>
<keyword evidence="5 6" id="KW-0350">Heme biosynthesis</keyword>
<dbReference type="SUPFAM" id="SSF51905">
    <property type="entry name" value="FAD/NAD(P)-binding domain"/>
    <property type="match status" value="1"/>
</dbReference>
<keyword evidence="9" id="KW-1185">Reference proteome</keyword>
<dbReference type="EC" id="1.3.3.15" evidence="6"/>
<dbReference type="InterPro" id="IPR050464">
    <property type="entry name" value="Zeta_carotene_desat/Oxidored"/>
</dbReference>
<dbReference type="AlphaFoldDB" id="A0A1G6HNC3"/>
<sequence>MKAIVIGAGISGLSCAYLLKKEGFDVTVLEKETQNGGKIQTIQENGLLIEAGPNGFLYNETTIKFIEQTGFLKNLIKAKQSSNRKFIYDGRLYEIPTKQQKLLIDNFLSIKSKLALLKEPFVKPNPNDETVAEFVTRRLGKEFLDKLIGPMSLGIYAADPYSMSITSNFKRIKEIELKYGSLIKGLVSLMKQKKANTSSASGQFAKELYSFKEGMQSFTDHIAKSVNVLNKQNVVSIEKASKYVVYTNIDRFEADIVVFTAPSFEVAKIIQNLDNKLSKSLVNIPYSPIVLVALAFSKKFANKVVDSYGYLFDLNKIDKTIGVLFDSSIFENRSPEDRFLVRMFLGGALRPSVVQKSNFEILQIALAELQRSAKIFAPFEYYKIIKYTSAIPQYLLNHKEIIKQIQEFESKNTGLYFLGNAFYGVGFNDCISNSYNLIKTIKSI</sequence>
<dbReference type="GO" id="GO:0005737">
    <property type="term" value="C:cytoplasm"/>
    <property type="evidence" value="ECO:0007669"/>
    <property type="project" value="UniProtKB-SubCell"/>
</dbReference>
<comment type="function">
    <text evidence="6">Involved in coproporphyrin-dependent heme b biosynthesis. Catalyzes the oxidation of coproporphyrinogen III to coproporphyrin III.</text>
</comment>
<dbReference type="OrthoDB" id="20837at2"/>
<dbReference type="InterPro" id="IPR036188">
    <property type="entry name" value="FAD/NAD-bd_sf"/>
</dbReference>
<evidence type="ECO:0000256" key="5">
    <source>
        <dbReference type="ARBA" id="ARBA00023133"/>
    </source>
</evidence>
<keyword evidence="6" id="KW-0963">Cytoplasm</keyword>
<dbReference type="RefSeq" id="WP_092127320.1">
    <property type="nucleotide sequence ID" value="NZ_FMYU01000001.1"/>
</dbReference>
<comment type="catalytic activity">
    <reaction evidence="6">
        <text>coproporphyrinogen III + 3 O2 = coproporphyrin III + 3 H2O2</text>
        <dbReference type="Rhea" id="RHEA:43436"/>
        <dbReference type="ChEBI" id="CHEBI:15379"/>
        <dbReference type="ChEBI" id="CHEBI:16240"/>
        <dbReference type="ChEBI" id="CHEBI:57309"/>
        <dbReference type="ChEBI" id="CHEBI:131725"/>
        <dbReference type="EC" id="1.3.3.15"/>
    </reaction>
</comment>
<evidence type="ECO:0000259" key="7">
    <source>
        <dbReference type="Pfam" id="PF01593"/>
    </source>
</evidence>
<dbReference type="PANTHER" id="PTHR42923">
    <property type="entry name" value="PROTOPORPHYRINOGEN OXIDASE"/>
    <property type="match status" value="1"/>
</dbReference>
<keyword evidence="3 6" id="KW-0274">FAD</keyword>
<dbReference type="Proteomes" id="UP000199411">
    <property type="component" value="Unassembled WGS sequence"/>
</dbReference>
<accession>A0A1G6HNC3</accession>
<comment type="pathway">
    <text evidence="6">Porphyrin-containing compound metabolism; protoheme biosynthesis.</text>
</comment>
<dbReference type="Gene3D" id="3.50.50.60">
    <property type="entry name" value="FAD/NAD(P)-binding domain"/>
    <property type="match status" value="1"/>
</dbReference>
<proteinExistence type="inferred from homology"/>
<evidence type="ECO:0000256" key="6">
    <source>
        <dbReference type="RuleBase" id="RU364052"/>
    </source>
</evidence>
<dbReference type="Gene3D" id="1.10.3110.10">
    <property type="entry name" value="protoporphyrinogen ix oxidase, domain 3"/>
    <property type="match status" value="1"/>
</dbReference>
<gene>
    <name evidence="8" type="ORF">SAMN05660835_00048</name>
</gene>